<feature type="compositionally biased region" description="Basic and acidic residues" evidence="1">
    <location>
        <begin position="1550"/>
        <end position="1565"/>
    </location>
</feature>
<feature type="region of interest" description="Disordered" evidence="1">
    <location>
        <begin position="927"/>
        <end position="957"/>
    </location>
</feature>
<feature type="compositionally biased region" description="Basic and acidic residues" evidence="1">
    <location>
        <begin position="1014"/>
        <end position="1025"/>
    </location>
</feature>
<sequence>MVDERGGPAERVHARVGVEQAEQREAGGLGLIGRGAGQQRAALPRLAGDQEQIQEQLRAGRRVELGERGIPRDRACRRGGSRGLGGAGQQAPGGQADVILGGRATRAAHRLGGVGRHRPVERPKAVAQQLHVRQEVADVLGGRAGDQHEQVAAGRDQQVVDHRLVVRDHELDRRTGGQLELAGPQQRVVARGPLGDQRLGAADALAARRPGLAHHELDPGVLARVWIRGVADRLGVGDRLAGAEALGVLVGAGGEERLGGGVDVGAALGLQSVDRRVVDPGEHGVERLGRAQPRGQSILGAGQHRGQGLVTQPRVRGKHDLGVGEQLARGGEVVGPGQQRQRVGQHQRAVGVQQDQLAGQRHGRLAHARVAVGRQQQELGHVTVGVVRRDPLVVREAEIFRVAVEQIEHRLARDPGAREVVSDQGADRQRVQPEGAQLGVAGVTLGPRGRQHLRGVGGELGRGVVLDGGQPGEQAVGVELGRGQVQAAHGRAGREREPAAIDDVELPDDLLAQQRAPVAALTQLDVVGLGRDRIERELLHAQLGAALLLALLGQPQRGVEQPDWIIGEIRQPLGRREELVEIEAVGAHAIWVIEREVGQVDGQEPAAPELVPQRHAALGRDLELVATKHAQARVLGQRGVFGGRVEIADDAAGGRIVGLPQLFADDRPAQQIVDRVATAGVGEQQAGVEAGGRLPERLVAGPGQGQGLELAVASDQVGQPQLDVAILHAQLGRGGAQPGQDLGRDRERLGGRSRGLELGEQALEPELGERADLGAGLANAQEHRRVVAGQPQLGQQRTVELAAGGRVDQLARAPVHARVGEQQQRVADSPELALGDRQGPQRALERWQRARAPSQGPQVHGVGAREVERVLGGAGPHVGRHEPLRIFGVGDRQGLGAQLGLMGELGGERQSARDHALGHAVEVVDGRRELGGRGLPRAHPREREPAGEPSQARAPGEQLVDHRGVTRQPALEKPCRVGVGAGDFEQQVGQVARLDQAVLEIAQRHAGGRAGLGSHDRPVELEPGPREVGSVGGQLAEQRGGLILGGRRQTRALEAGQPVAHARQLLALEPGDRREPLRAGVGRAGQRVEPRAILGARHVELAQLVEHVAAVLIEQLALTADRQLRAELRLASRDSRERAGAGTLGRVRVDGRRSDHGQRQARGVATLGLGHELAVGRARELGVLGRGLVLLEVADPARQRGRVLGPRLAAPSLERRPAVVGPRRQRDHRVQGGVEGLLAGRARRLTELGQQLASVAEGPTREHHVGPTQREREVVGGRVVAQRHAGLAAERIGAVGGEIGQQRLVLADLPAGEGVEHDLGRERVVIPVVGLEQRLEPAPLIRATALRRRAVGLVPDQIDRLGARRRERLWGHARRARRQPGGLVAAPAQPLQRREHVRVARERVPQPLVAPAQVGLVGHAQRPRDRLALALGREHELRGFYYERRVEHLVADLHREHGGRVELRDRRVELRRVTAREPDDQQSRAGQVELLTRKPGRLVRVAELGRELGGQARPSLAVVELAKPAEVPQRDPIAQRLAVERLVMGVNGDAGERAGAGDRRDQDQE</sequence>
<evidence type="ECO:0000313" key="3">
    <source>
        <dbReference type="Proteomes" id="UP000238823"/>
    </source>
</evidence>
<feature type="region of interest" description="Disordered" evidence="1">
    <location>
        <begin position="72"/>
        <end position="94"/>
    </location>
</feature>
<protein>
    <submittedName>
        <fullName evidence="2">Uncharacterized protein</fullName>
    </submittedName>
</protein>
<evidence type="ECO:0000256" key="1">
    <source>
        <dbReference type="SAM" id="MobiDB-lite"/>
    </source>
</evidence>
<dbReference type="EMBL" id="PVNL01000052">
    <property type="protein sequence ID" value="PRQ07516.1"/>
    <property type="molecule type" value="Genomic_DNA"/>
</dbReference>
<reference evidence="2 3" key="1">
    <citation type="submission" date="2018-03" db="EMBL/GenBank/DDBJ databases">
        <title>Draft Genome Sequences of the Obligatory Marine Myxobacteria Enhygromyxa salina SWB007.</title>
        <authorList>
            <person name="Poehlein A."/>
            <person name="Moghaddam J.A."/>
            <person name="Harms H."/>
            <person name="Alanjari M."/>
            <person name="Koenig G.M."/>
            <person name="Daniel R."/>
            <person name="Schaeberle T.F."/>
        </authorList>
    </citation>
    <scope>NUCLEOTIDE SEQUENCE [LARGE SCALE GENOMIC DNA]</scope>
    <source>
        <strain evidence="2 3">SWB007</strain>
    </source>
</reference>
<feature type="region of interest" description="Disordered" evidence="1">
    <location>
        <begin position="1546"/>
        <end position="1565"/>
    </location>
</feature>
<organism evidence="2 3">
    <name type="scientific">Enhygromyxa salina</name>
    <dbReference type="NCBI Taxonomy" id="215803"/>
    <lineage>
        <taxon>Bacteria</taxon>
        <taxon>Pseudomonadati</taxon>
        <taxon>Myxococcota</taxon>
        <taxon>Polyangia</taxon>
        <taxon>Nannocystales</taxon>
        <taxon>Nannocystaceae</taxon>
        <taxon>Enhygromyxa</taxon>
    </lineage>
</organism>
<feature type="region of interest" description="Disordered" evidence="1">
    <location>
        <begin position="1008"/>
        <end position="1033"/>
    </location>
</feature>
<dbReference type="Proteomes" id="UP000238823">
    <property type="component" value="Unassembled WGS sequence"/>
</dbReference>
<proteinExistence type="predicted"/>
<comment type="caution">
    <text evidence="2">The sequence shown here is derived from an EMBL/GenBank/DDBJ whole genome shotgun (WGS) entry which is preliminary data.</text>
</comment>
<feature type="region of interest" description="Disordered" evidence="1">
    <location>
        <begin position="287"/>
        <end position="309"/>
    </location>
</feature>
<accession>A0A2S9YR09</accession>
<gene>
    <name evidence="2" type="ORF">ENSA7_27360</name>
</gene>
<evidence type="ECO:0000313" key="2">
    <source>
        <dbReference type="EMBL" id="PRQ07516.1"/>
    </source>
</evidence>
<name>A0A2S9YR09_9BACT</name>